<evidence type="ECO:0000256" key="1">
    <source>
        <dbReference type="ARBA" id="ARBA00022603"/>
    </source>
</evidence>
<evidence type="ECO:0000256" key="2">
    <source>
        <dbReference type="ARBA" id="ARBA00022679"/>
    </source>
</evidence>
<evidence type="ECO:0000313" key="10">
    <source>
        <dbReference type="Proteomes" id="UP001236657"/>
    </source>
</evidence>
<dbReference type="InterPro" id="IPR018117">
    <property type="entry name" value="C5_DNA_meth_AS"/>
</dbReference>
<dbReference type="PANTHER" id="PTHR46098">
    <property type="entry name" value="TRNA (CYTOSINE(38)-C(5))-METHYLTRANSFERASE"/>
    <property type="match status" value="1"/>
</dbReference>
<accession>A0ABY9ML22</accession>
<dbReference type="EMBL" id="CP133218">
    <property type="protein sequence ID" value="WML89379.1"/>
    <property type="molecule type" value="Genomic_DNA"/>
</dbReference>
<protein>
    <recommendedName>
        <fullName evidence="8">Cytosine-specific methyltransferase</fullName>
        <ecNumber evidence="8">2.1.1.37</ecNumber>
    </recommendedName>
</protein>
<reference evidence="9 10" key="1">
    <citation type="submission" date="2023-08" db="EMBL/GenBank/DDBJ databases">
        <title>New molecular markers tilS and rpoB for phylogenetic and monitoring studies of the genus Thiothrix biodiversity.</title>
        <authorList>
            <person name="Ravin N.V."/>
            <person name="Smolyakov D."/>
            <person name="Markov N.D."/>
            <person name="Beletsky A.V."/>
            <person name="Mardanov A.V."/>
            <person name="Rudenko T.S."/>
            <person name="Grabovich M.Y."/>
        </authorList>
    </citation>
    <scope>NUCLEOTIDE SEQUENCE [LARGE SCALE GENOMIC DNA]</scope>
    <source>
        <strain evidence="9 10">MK1</strain>
    </source>
</reference>
<dbReference type="InterPro" id="IPR001525">
    <property type="entry name" value="C5_MeTfrase"/>
</dbReference>
<keyword evidence="2 6" id="KW-0808">Transferase</keyword>
<evidence type="ECO:0000256" key="8">
    <source>
        <dbReference type="RuleBase" id="RU000417"/>
    </source>
</evidence>
<dbReference type="InterPro" id="IPR050750">
    <property type="entry name" value="C5-MTase"/>
</dbReference>
<dbReference type="RefSeq" id="WP_308893616.1">
    <property type="nucleotide sequence ID" value="NZ_CP133218.1"/>
</dbReference>
<dbReference type="Gene3D" id="3.90.120.10">
    <property type="entry name" value="DNA Methylase, subunit A, domain 2"/>
    <property type="match status" value="1"/>
</dbReference>
<keyword evidence="10" id="KW-1185">Reference proteome</keyword>
<keyword evidence="4" id="KW-0680">Restriction system</keyword>
<feature type="active site" evidence="6">
    <location>
        <position position="75"/>
    </location>
</feature>
<dbReference type="CDD" id="cd00315">
    <property type="entry name" value="Cyt_C5_DNA_methylase"/>
    <property type="match status" value="1"/>
</dbReference>
<name>A0ABY9ML22_9GAMM</name>
<dbReference type="NCBIfam" id="TIGR00675">
    <property type="entry name" value="dcm"/>
    <property type="match status" value="1"/>
</dbReference>
<dbReference type="Pfam" id="PF00145">
    <property type="entry name" value="DNA_methylase"/>
    <property type="match status" value="1"/>
</dbReference>
<evidence type="ECO:0000256" key="5">
    <source>
        <dbReference type="ARBA" id="ARBA00047422"/>
    </source>
</evidence>
<organism evidence="9 10">
    <name type="scientific">Thiothrix lacustris</name>
    <dbReference type="NCBI Taxonomy" id="525917"/>
    <lineage>
        <taxon>Bacteria</taxon>
        <taxon>Pseudomonadati</taxon>
        <taxon>Pseudomonadota</taxon>
        <taxon>Gammaproteobacteria</taxon>
        <taxon>Thiotrichales</taxon>
        <taxon>Thiotrichaceae</taxon>
        <taxon>Thiothrix</taxon>
    </lineage>
</organism>
<evidence type="ECO:0000256" key="3">
    <source>
        <dbReference type="ARBA" id="ARBA00022691"/>
    </source>
</evidence>
<dbReference type="PANTHER" id="PTHR46098:SF1">
    <property type="entry name" value="TRNA (CYTOSINE(38)-C(5))-METHYLTRANSFERASE"/>
    <property type="match status" value="1"/>
</dbReference>
<sequence length="436" mass="48826">MMRFVDLFAGIGGIRLGFEQTMQALGIHCECVLSSEIDKHAQNTYALNFGEKPQGDIYAIQEFPEFDFLLAGFPCQPFSYAGKQQGFGDTRGTLFFQIERILRDYKPQGFLLENVRGLTTHDKGRTFKTIIQHLEALGYGVEYLLLNGSSFGIPQNRVRVYIVGVYQGKPRLSLQSDLGAADSHKFKDKMAQSSLFEQTYPFKVVRDILEPNPNPIYDCTPDFVSRLLRMVDGKAENLHGYRMIDHRNGNSIHSWELGIKGKCNDDEIAFMNALIANRRKKHFGADQDGKKLTLEQIKTFFNPPNLSTVMQGLLKKGYLKDHGGTFNPVAGNMSFEVFKFLDPESISITLVSSDAHKLGVVHNGRVRRITPRECARLQGFPDTFTLHPQDTHAYRQFGNSVSVPVIKEVLLDLFQGAGKNLGSTTGKSIELCGLAA</sequence>
<keyword evidence="1 6" id="KW-0489">Methyltransferase</keyword>
<gene>
    <name evidence="9" type="ORF">RCF98_10390</name>
</gene>
<dbReference type="PROSITE" id="PS51679">
    <property type="entry name" value="SAM_MT_C5"/>
    <property type="match status" value="1"/>
</dbReference>
<comment type="catalytic activity">
    <reaction evidence="5 8">
        <text>a 2'-deoxycytidine in DNA + S-adenosyl-L-methionine = a 5-methyl-2'-deoxycytidine in DNA + S-adenosyl-L-homocysteine + H(+)</text>
        <dbReference type="Rhea" id="RHEA:13681"/>
        <dbReference type="Rhea" id="RHEA-COMP:11369"/>
        <dbReference type="Rhea" id="RHEA-COMP:11370"/>
        <dbReference type="ChEBI" id="CHEBI:15378"/>
        <dbReference type="ChEBI" id="CHEBI:57856"/>
        <dbReference type="ChEBI" id="CHEBI:59789"/>
        <dbReference type="ChEBI" id="CHEBI:85452"/>
        <dbReference type="ChEBI" id="CHEBI:85454"/>
        <dbReference type="EC" id="2.1.1.37"/>
    </reaction>
</comment>
<evidence type="ECO:0000256" key="6">
    <source>
        <dbReference type="PROSITE-ProRule" id="PRU01016"/>
    </source>
</evidence>
<evidence type="ECO:0000256" key="4">
    <source>
        <dbReference type="ARBA" id="ARBA00022747"/>
    </source>
</evidence>
<dbReference type="Gene3D" id="3.40.50.150">
    <property type="entry name" value="Vaccinia Virus protein VP39"/>
    <property type="match status" value="1"/>
</dbReference>
<dbReference type="PROSITE" id="PS00095">
    <property type="entry name" value="C5_MTASE_2"/>
    <property type="match status" value="1"/>
</dbReference>
<dbReference type="GO" id="GO:0032259">
    <property type="term" value="P:methylation"/>
    <property type="evidence" value="ECO:0007669"/>
    <property type="project" value="UniProtKB-KW"/>
</dbReference>
<evidence type="ECO:0000256" key="7">
    <source>
        <dbReference type="RuleBase" id="RU000416"/>
    </source>
</evidence>
<dbReference type="InterPro" id="IPR031303">
    <property type="entry name" value="C5_meth_CS"/>
</dbReference>
<proteinExistence type="inferred from homology"/>
<keyword evidence="3 6" id="KW-0949">S-adenosyl-L-methionine</keyword>
<dbReference type="EC" id="2.1.1.37" evidence="8"/>
<dbReference type="PRINTS" id="PR00105">
    <property type="entry name" value="C5METTRFRASE"/>
</dbReference>
<dbReference type="SUPFAM" id="SSF53335">
    <property type="entry name" value="S-adenosyl-L-methionine-dependent methyltransferases"/>
    <property type="match status" value="1"/>
</dbReference>
<dbReference type="InterPro" id="IPR029063">
    <property type="entry name" value="SAM-dependent_MTases_sf"/>
</dbReference>
<evidence type="ECO:0000313" key="9">
    <source>
        <dbReference type="EMBL" id="WML89379.1"/>
    </source>
</evidence>
<comment type="similarity">
    <text evidence="6 7">Belongs to the class I-like SAM-binding methyltransferase superfamily. C5-methyltransferase family.</text>
</comment>
<dbReference type="GO" id="GO:0008168">
    <property type="term" value="F:methyltransferase activity"/>
    <property type="evidence" value="ECO:0007669"/>
    <property type="project" value="UniProtKB-KW"/>
</dbReference>
<dbReference type="Proteomes" id="UP001236657">
    <property type="component" value="Chromosome"/>
</dbReference>
<dbReference type="PROSITE" id="PS00094">
    <property type="entry name" value="C5_MTASE_1"/>
    <property type="match status" value="1"/>
</dbReference>